<dbReference type="SUPFAM" id="SSF57302">
    <property type="entry name" value="Snake toxin-like"/>
    <property type="match status" value="1"/>
</dbReference>
<protein>
    <recommendedName>
        <fullName evidence="6">UPAR/Ly6 domain-containing protein</fullName>
    </recommendedName>
</protein>
<keyword evidence="8" id="KW-1185">Reference proteome</keyword>
<evidence type="ECO:0000313" key="7">
    <source>
        <dbReference type="Ensembl" id="ENSECAP00000077121.1"/>
    </source>
</evidence>
<evidence type="ECO:0000313" key="8">
    <source>
        <dbReference type="Proteomes" id="UP000002281"/>
    </source>
</evidence>
<keyword evidence="2" id="KW-1003">Cell membrane</keyword>
<dbReference type="InterPro" id="IPR016054">
    <property type="entry name" value="LY6_UPA_recep-like"/>
</dbReference>
<dbReference type="Pfam" id="PF00021">
    <property type="entry name" value="UPAR_LY6"/>
    <property type="match status" value="2"/>
</dbReference>
<dbReference type="Proteomes" id="UP000002281">
    <property type="component" value="Unplaced"/>
</dbReference>
<organism evidence="7 8">
    <name type="scientific">Equus caballus</name>
    <name type="common">Horse</name>
    <dbReference type="NCBI Taxonomy" id="9796"/>
    <lineage>
        <taxon>Eukaryota</taxon>
        <taxon>Metazoa</taxon>
        <taxon>Chordata</taxon>
        <taxon>Craniata</taxon>
        <taxon>Vertebrata</taxon>
        <taxon>Euteleostomi</taxon>
        <taxon>Mammalia</taxon>
        <taxon>Eutheria</taxon>
        <taxon>Laurasiatheria</taxon>
        <taxon>Perissodactyla</taxon>
        <taxon>Equidae</taxon>
        <taxon>Equus</taxon>
    </lineage>
</organism>
<dbReference type="GeneTree" id="ENSGT00530000063351"/>
<evidence type="ECO:0000256" key="2">
    <source>
        <dbReference type="ARBA" id="ARBA00022475"/>
    </source>
</evidence>
<dbReference type="PANTHER" id="PTHR16529">
    <property type="entry name" value="CD177 ANTIGEN"/>
    <property type="match status" value="1"/>
</dbReference>
<reference evidence="7" key="2">
    <citation type="submission" date="2025-08" db="UniProtKB">
        <authorList>
            <consortium name="Ensembl"/>
        </authorList>
    </citation>
    <scope>IDENTIFICATION</scope>
    <source>
        <strain evidence="7">Thoroughbred</strain>
    </source>
</reference>
<proteinExistence type="predicted"/>
<dbReference type="PANTHER" id="PTHR16529:SF8">
    <property type="entry name" value="CD177 ANTIGEN"/>
    <property type="match status" value="1"/>
</dbReference>
<dbReference type="CDD" id="cd23624">
    <property type="entry name" value="TFP_LU_ECD_CD177_rpt3"/>
    <property type="match status" value="1"/>
</dbReference>
<keyword evidence="3" id="KW-0732">Signal</keyword>
<dbReference type="GO" id="GO:0005886">
    <property type="term" value="C:plasma membrane"/>
    <property type="evidence" value="ECO:0007669"/>
    <property type="project" value="UniProtKB-SubCell"/>
</dbReference>
<dbReference type="InterPro" id="IPR051899">
    <property type="entry name" value="Fert-Immune_med_protein"/>
</dbReference>
<dbReference type="Ensembl" id="ENSECAT00000124661.1">
    <property type="protein sequence ID" value="ENSECAP00000077121.1"/>
    <property type="gene ID" value="ENSECAG00000051103.1"/>
</dbReference>
<accession>A0A9L0SQH8</accession>
<dbReference type="AlphaFoldDB" id="A0A9L0SQH8"/>
<reference evidence="7" key="1">
    <citation type="journal article" date="2009" name="Science">
        <title>Genome sequence, comparative analysis, and population genetics of the domestic horse.</title>
        <authorList>
            <consortium name="Broad Institute Genome Sequencing Platform"/>
            <consortium name="Broad Institute Whole Genome Assembly Team"/>
            <person name="Wade C.M."/>
            <person name="Giulotto E."/>
            <person name="Sigurdsson S."/>
            <person name="Zoli M."/>
            <person name="Gnerre S."/>
            <person name="Imsland F."/>
            <person name="Lear T.L."/>
            <person name="Adelson D.L."/>
            <person name="Bailey E."/>
            <person name="Bellone R.R."/>
            <person name="Bloecker H."/>
            <person name="Distl O."/>
            <person name="Edgar R.C."/>
            <person name="Garber M."/>
            <person name="Leeb T."/>
            <person name="Mauceli E."/>
            <person name="MacLeod J.N."/>
            <person name="Penedo M.C.T."/>
            <person name="Raison J.M."/>
            <person name="Sharpe T."/>
            <person name="Vogel J."/>
            <person name="Andersson L."/>
            <person name="Antczak D.F."/>
            <person name="Biagi T."/>
            <person name="Binns M.M."/>
            <person name="Chowdhary B.P."/>
            <person name="Coleman S.J."/>
            <person name="Della Valle G."/>
            <person name="Fryc S."/>
            <person name="Guerin G."/>
            <person name="Hasegawa T."/>
            <person name="Hill E.W."/>
            <person name="Jurka J."/>
            <person name="Kiialainen A."/>
            <person name="Lindgren G."/>
            <person name="Liu J."/>
            <person name="Magnani E."/>
            <person name="Mickelson J.R."/>
            <person name="Murray J."/>
            <person name="Nergadze S.G."/>
            <person name="Onofrio R."/>
            <person name="Pedroni S."/>
            <person name="Piras M.F."/>
            <person name="Raudsepp T."/>
            <person name="Rocchi M."/>
            <person name="Roeed K.H."/>
            <person name="Ryder O.A."/>
            <person name="Searle S."/>
            <person name="Skow L."/>
            <person name="Swinburne J.E."/>
            <person name="Syvaenen A.C."/>
            <person name="Tozaki T."/>
            <person name="Valberg S.J."/>
            <person name="Vaudin M."/>
            <person name="White J.R."/>
            <person name="Zody M.C."/>
            <person name="Lander E.S."/>
            <person name="Lindblad-Toh K."/>
        </authorList>
    </citation>
    <scope>NUCLEOTIDE SEQUENCE [LARGE SCALE GENOMIC DNA]</scope>
    <source>
        <strain evidence="7">Thoroughbred</strain>
    </source>
</reference>
<feature type="domain" description="UPAR/Ly6" evidence="6">
    <location>
        <begin position="42"/>
        <end position="118"/>
    </location>
</feature>
<evidence type="ECO:0000256" key="5">
    <source>
        <dbReference type="ARBA" id="ARBA00023180"/>
    </source>
</evidence>
<evidence type="ECO:0000256" key="4">
    <source>
        <dbReference type="ARBA" id="ARBA00023136"/>
    </source>
</evidence>
<dbReference type="Gene3D" id="2.10.60.10">
    <property type="entry name" value="CD59"/>
    <property type="match status" value="1"/>
</dbReference>
<dbReference type="CDD" id="cd23636">
    <property type="entry name" value="TFP_LU_ECD_CD177_rpt2"/>
    <property type="match status" value="1"/>
</dbReference>
<dbReference type="InterPro" id="IPR045860">
    <property type="entry name" value="Snake_toxin-like_sf"/>
</dbReference>
<evidence type="ECO:0000256" key="3">
    <source>
        <dbReference type="ARBA" id="ARBA00022729"/>
    </source>
</evidence>
<reference evidence="7" key="3">
    <citation type="submission" date="2025-09" db="UniProtKB">
        <authorList>
            <consortium name="Ensembl"/>
        </authorList>
    </citation>
    <scope>IDENTIFICATION</scope>
    <source>
        <strain evidence="7">Thoroughbred</strain>
    </source>
</reference>
<evidence type="ECO:0000256" key="1">
    <source>
        <dbReference type="ARBA" id="ARBA00004236"/>
    </source>
</evidence>
<evidence type="ECO:0000259" key="6">
    <source>
        <dbReference type="Pfam" id="PF00021"/>
    </source>
</evidence>
<keyword evidence="5" id="KW-0325">Glycoprotein</keyword>
<comment type="subcellular location">
    <subcellularLocation>
        <location evidence="1">Cell membrane</location>
    </subcellularLocation>
</comment>
<name>A0A9L0SQH8_HORSE</name>
<sequence>HRAGPGLSIVSYTHVCRNEDLCNNVPNTLPLWDSLPPTVPGSVRCPVCLSTEGCASATELTCPAGDTHCYNGILLISGGGIFTSLTVQGCTSQAGCNLLNNIEKIGALTVREYCIHEDPASSNQDVLTCQRGVMVKMQPNSAQTPVEWIAGGYRKCDAGENCQETLLLVDVGHRSLIVGSKGCSKIRTHESPTVTVHSGPPGMLVASSARFCSSSGCNRVDSSSVLLDAILHPGVGSQRAAWDQGHA</sequence>
<feature type="domain" description="UPAR/Ly6" evidence="6">
    <location>
        <begin position="156"/>
        <end position="219"/>
    </location>
</feature>
<keyword evidence="4" id="KW-0472">Membrane</keyword>